<proteinExistence type="predicted"/>
<organism evidence="1 2">
    <name type="scientific">Paxillus rubicundulus Ve08.2h10</name>
    <dbReference type="NCBI Taxonomy" id="930991"/>
    <lineage>
        <taxon>Eukaryota</taxon>
        <taxon>Fungi</taxon>
        <taxon>Dikarya</taxon>
        <taxon>Basidiomycota</taxon>
        <taxon>Agaricomycotina</taxon>
        <taxon>Agaricomycetes</taxon>
        <taxon>Agaricomycetidae</taxon>
        <taxon>Boletales</taxon>
        <taxon>Paxilineae</taxon>
        <taxon>Paxillaceae</taxon>
        <taxon>Paxillus</taxon>
    </lineage>
</organism>
<keyword evidence="2" id="KW-1185">Reference proteome</keyword>
<dbReference type="AlphaFoldDB" id="A0A0D0DN88"/>
<protein>
    <submittedName>
        <fullName evidence="1">Uncharacterized protein</fullName>
    </submittedName>
</protein>
<gene>
    <name evidence="1" type="ORF">PAXRUDRAFT_108770</name>
</gene>
<evidence type="ECO:0000313" key="1">
    <source>
        <dbReference type="EMBL" id="KIK80000.1"/>
    </source>
</evidence>
<dbReference type="HOGENOM" id="CLU_2929045_0_0_1"/>
<dbReference type="EMBL" id="KN826127">
    <property type="protein sequence ID" value="KIK80000.1"/>
    <property type="molecule type" value="Genomic_DNA"/>
</dbReference>
<name>A0A0D0DN88_9AGAM</name>
<sequence length="61" mass="6922">YFLHAIQWEDNEELSAIDEELDCIKGVLADCGITVKDHMAFKHTVYSNNLIASCRTSSHTH</sequence>
<dbReference type="InParanoid" id="A0A0D0DN88"/>
<dbReference type="Proteomes" id="UP000054538">
    <property type="component" value="Unassembled WGS sequence"/>
</dbReference>
<evidence type="ECO:0000313" key="2">
    <source>
        <dbReference type="Proteomes" id="UP000054538"/>
    </source>
</evidence>
<reference evidence="1 2" key="1">
    <citation type="submission" date="2014-04" db="EMBL/GenBank/DDBJ databases">
        <authorList>
            <consortium name="DOE Joint Genome Institute"/>
            <person name="Kuo A."/>
            <person name="Kohler A."/>
            <person name="Jargeat P."/>
            <person name="Nagy L.G."/>
            <person name="Floudas D."/>
            <person name="Copeland A."/>
            <person name="Barry K.W."/>
            <person name="Cichocki N."/>
            <person name="Veneault-Fourrey C."/>
            <person name="LaButti K."/>
            <person name="Lindquist E.A."/>
            <person name="Lipzen A."/>
            <person name="Lundell T."/>
            <person name="Morin E."/>
            <person name="Murat C."/>
            <person name="Sun H."/>
            <person name="Tunlid A."/>
            <person name="Henrissat B."/>
            <person name="Grigoriev I.V."/>
            <person name="Hibbett D.S."/>
            <person name="Martin F."/>
            <person name="Nordberg H.P."/>
            <person name="Cantor M.N."/>
            <person name="Hua S.X."/>
        </authorList>
    </citation>
    <scope>NUCLEOTIDE SEQUENCE [LARGE SCALE GENOMIC DNA]</scope>
    <source>
        <strain evidence="1 2">Ve08.2h10</strain>
    </source>
</reference>
<dbReference type="OrthoDB" id="10426761at2759"/>
<accession>A0A0D0DN88</accession>
<reference evidence="2" key="2">
    <citation type="submission" date="2015-01" db="EMBL/GenBank/DDBJ databases">
        <title>Evolutionary Origins and Diversification of the Mycorrhizal Mutualists.</title>
        <authorList>
            <consortium name="DOE Joint Genome Institute"/>
            <consortium name="Mycorrhizal Genomics Consortium"/>
            <person name="Kohler A."/>
            <person name="Kuo A."/>
            <person name="Nagy L.G."/>
            <person name="Floudas D."/>
            <person name="Copeland A."/>
            <person name="Barry K.W."/>
            <person name="Cichocki N."/>
            <person name="Veneault-Fourrey C."/>
            <person name="LaButti K."/>
            <person name="Lindquist E.A."/>
            <person name="Lipzen A."/>
            <person name="Lundell T."/>
            <person name="Morin E."/>
            <person name="Murat C."/>
            <person name="Riley R."/>
            <person name="Ohm R."/>
            <person name="Sun H."/>
            <person name="Tunlid A."/>
            <person name="Henrissat B."/>
            <person name="Grigoriev I.V."/>
            <person name="Hibbett D.S."/>
            <person name="Martin F."/>
        </authorList>
    </citation>
    <scope>NUCLEOTIDE SEQUENCE [LARGE SCALE GENOMIC DNA]</scope>
    <source>
        <strain evidence="2">Ve08.2h10</strain>
    </source>
</reference>
<feature type="non-terminal residue" evidence="1">
    <location>
        <position position="1"/>
    </location>
</feature>
<feature type="non-terminal residue" evidence="1">
    <location>
        <position position="61"/>
    </location>
</feature>